<dbReference type="Proteomes" id="UP000003465">
    <property type="component" value="Unassembled WGS sequence"/>
</dbReference>
<sequence length="32" mass="3666">SSGYYTDGCQAFCYCHTATDLCQFFIVEFAHH</sequence>
<dbReference type="EMBL" id="AEAG01000727">
    <property type="protein sequence ID" value="EGH23392.1"/>
    <property type="molecule type" value="Genomic_DNA"/>
</dbReference>
<comment type="caution">
    <text evidence="1">The sequence shown here is derived from an EMBL/GenBank/DDBJ whole genome shotgun (WGS) entry which is preliminary data.</text>
</comment>
<accession>A0A656GC97</accession>
<reference evidence="1 2" key="1">
    <citation type="journal article" date="2011" name="PLoS Pathog.">
        <title>Dynamic evolution of pathogenicity revealed by sequencing and comparative genomics of 19 Pseudomonas syringae isolates.</title>
        <authorList>
            <person name="Baltrus D.A."/>
            <person name="Nishimura M.T."/>
            <person name="Romanchuk A."/>
            <person name="Chang J.H."/>
            <person name="Mukhtar M.S."/>
            <person name="Cherkis K."/>
            <person name="Roach J."/>
            <person name="Grant S.R."/>
            <person name="Jones C.D."/>
            <person name="Dangl J.L."/>
        </authorList>
    </citation>
    <scope>NUCLEOTIDE SEQUENCE [LARGE SCALE GENOMIC DNA]</scope>
    <source>
        <strain evidence="1 2">301020</strain>
    </source>
</reference>
<evidence type="ECO:0000313" key="2">
    <source>
        <dbReference type="Proteomes" id="UP000003465"/>
    </source>
</evidence>
<evidence type="ECO:0000313" key="1">
    <source>
        <dbReference type="EMBL" id="EGH23392.1"/>
    </source>
</evidence>
<organism evidence="1 2">
    <name type="scientific">Pseudomonas amygdali pv. mori str. 301020</name>
    <dbReference type="NCBI Taxonomy" id="629261"/>
    <lineage>
        <taxon>Bacteria</taxon>
        <taxon>Pseudomonadati</taxon>
        <taxon>Pseudomonadota</taxon>
        <taxon>Gammaproteobacteria</taxon>
        <taxon>Pseudomonadales</taxon>
        <taxon>Pseudomonadaceae</taxon>
        <taxon>Pseudomonas</taxon>
        <taxon>Pseudomonas amygdali</taxon>
    </lineage>
</organism>
<proteinExistence type="predicted"/>
<dbReference type="AlphaFoldDB" id="A0A656GC97"/>
<name>A0A656GC97_PSEA0</name>
<gene>
    <name evidence="1" type="ORF">PSYMO_18788</name>
</gene>
<protein>
    <submittedName>
        <fullName evidence="1">Uncharacterized protein</fullName>
    </submittedName>
</protein>
<feature type="non-terminal residue" evidence="1">
    <location>
        <position position="1"/>
    </location>
</feature>